<dbReference type="Gene3D" id="3.60.21.10">
    <property type="match status" value="1"/>
</dbReference>
<sequence>MSFIKRLFGIPPERPPWEGLVVHLADTPSCSYRYLRRLLRRLRPDWIVHTGDLVDDVKLGLYPQLEKLYAERLSRLLDILEEGPSQVILVMGNHDAASRVRARARSSQILTEPANLTLGRLSLRVAHGPEGIMTDPQPMNLFGHDLTLRSGMREEKLFLNGIEGIHLICPTTGLFRRLRYPIGTDDSRLLRRRCRP</sequence>
<proteinExistence type="predicted"/>
<keyword evidence="3" id="KW-1185">Reference proteome</keyword>
<organism evidence="2 3">
    <name type="scientific">Aminithiophilus ramosus</name>
    <dbReference type="NCBI Taxonomy" id="3029084"/>
    <lineage>
        <taxon>Bacteria</taxon>
        <taxon>Thermotogati</taxon>
        <taxon>Synergistota</taxon>
        <taxon>Synergistia</taxon>
        <taxon>Synergistales</taxon>
        <taxon>Aminithiophilaceae</taxon>
        <taxon>Aminithiophilus</taxon>
    </lineage>
</organism>
<dbReference type="AlphaFoldDB" id="A0A9Q7EYN1"/>
<gene>
    <name evidence="2" type="ORF">KAR29_08550</name>
</gene>
<dbReference type="GO" id="GO:0016787">
    <property type="term" value="F:hydrolase activity"/>
    <property type="evidence" value="ECO:0007669"/>
    <property type="project" value="InterPro"/>
</dbReference>
<dbReference type="InterPro" id="IPR029052">
    <property type="entry name" value="Metallo-depent_PP-like"/>
</dbReference>
<protein>
    <submittedName>
        <fullName evidence="2">Metallophosphoesterase</fullName>
    </submittedName>
</protein>
<dbReference type="EMBL" id="CP072943">
    <property type="protein sequence ID" value="QTX31422.1"/>
    <property type="molecule type" value="Genomic_DNA"/>
</dbReference>
<feature type="domain" description="Calcineurin-like phosphoesterase" evidence="1">
    <location>
        <begin position="21"/>
        <end position="99"/>
    </location>
</feature>
<dbReference type="SUPFAM" id="SSF56300">
    <property type="entry name" value="Metallo-dependent phosphatases"/>
    <property type="match status" value="1"/>
</dbReference>
<evidence type="ECO:0000259" key="1">
    <source>
        <dbReference type="Pfam" id="PF00149"/>
    </source>
</evidence>
<dbReference type="KEGG" id="aram:KAR29_08550"/>
<dbReference type="Pfam" id="PF00149">
    <property type="entry name" value="Metallophos"/>
    <property type="match status" value="1"/>
</dbReference>
<dbReference type="Proteomes" id="UP000671879">
    <property type="component" value="Chromosome"/>
</dbReference>
<evidence type="ECO:0000313" key="2">
    <source>
        <dbReference type="EMBL" id="QTX31422.1"/>
    </source>
</evidence>
<evidence type="ECO:0000313" key="3">
    <source>
        <dbReference type="Proteomes" id="UP000671879"/>
    </source>
</evidence>
<accession>A0A9Q7EYN1</accession>
<dbReference type="InterPro" id="IPR004843">
    <property type="entry name" value="Calcineurin-like_PHP"/>
</dbReference>
<dbReference type="CDD" id="cd00838">
    <property type="entry name" value="MPP_superfamily"/>
    <property type="match status" value="1"/>
</dbReference>
<dbReference type="RefSeq" id="WP_274372583.1">
    <property type="nucleotide sequence ID" value="NZ_CP072943.1"/>
</dbReference>
<name>A0A9Q7EYN1_9BACT</name>
<reference evidence="3" key="1">
    <citation type="submission" date="2021-04" db="EMBL/GenBank/DDBJ databases">
        <title>A novel Synergistetes isolate from a pyrite-forming mixed culture.</title>
        <authorList>
            <person name="Bunk B."/>
            <person name="Sproer C."/>
            <person name="Spring S."/>
            <person name="Pester M."/>
        </authorList>
    </citation>
    <scope>NUCLEOTIDE SEQUENCE [LARGE SCALE GENOMIC DNA]</scope>
    <source>
        <strain evidence="3">J.5.4.2-T.3.5.2</strain>
    </source>
</reference>